<dbReference type="InterPro" id="IPR029426">
    <property type="entry name" value="FAM86_N"/>
</dbReference>
<dbReference type="GO" id="GO:0016740">
    <property type="term" value="F:transferase activity"/>
    <property type="evidence" value="ECO:0007669"/>
    <property type="project" value="UniProtKB-KW"/>
</dbReference>
<accession>A0AAE1EL53</accession>
<comment type="caution">
    <text evidence="4">The sequence shown here is derived from an EMBL/GenBank/DDBJ whole genome shotgun (WGS) entry which is preliminary data.</text>
</comment>
<dbReference type="PANTHER" id="PTHR14614:SF130">
    <property type="entry name" value="PROTEIN-LYSINE N-METHYLTRANSFERASE EEF2KMT"/>
    <property type="match status" value="1"/>
</dbReference>
<comment type="similarity">
    <text evidence="1">Belongs to the class I-like SAM-binding methyltransferase superfamily. EEF2KMT family.</text>
</comment>
<reference evidence="4" key="1">
    <citation type="submission" date="2023-10" db="EMBL/GenBank/DDBJ databases">
        <title>Genome assemblies of two species of porcelain crab, Petrolisthes cinctipes and Petrolisthes manimaculis (Anomura: Porcellanidae).</title>
        <authorList>
            <person name="Angst P."/>
        </authorList>
    </citation>
    <scope>NUCLEOTIDE SEQUENCE</scope>
    <source>
        <strain evidence="4">PB745_01</strain>
        <tissue evidence="4">Gill</tissue>
    </source>
</reference>
<dbReference type="EMBL" id="JAWQEG010006508">
    <property type="protein sequence ID" value="KAK3854625.1"/>
    <property type="molecule type" value="Genomic_DNA"/>
</dbReference>
<dbReference type="SUPFAM" id="SSF53335">
    <property type="entry name" value="S-adenosyl-L-methionine-dependent methyltransferases"/>
    <property type="match status" value="1"/>
</dbReference>
<dbReference type="PANTHER" id="PTHR14614">
    <property type="entry name" value="HEPATOCELLULAR CARCINOMA-ASSOCIATED ANTIGEN"/>
    <property type="match status" value="1"/>
</dbReference>
<dbReference type="AlphaFoldDB" id="A0AAE1EL53"/>
<evidence type="ECO:0000259" key="3">
    <source>
        <dbReference type="Pfam" id="PF14904"/>
    </source>
</evidence>
<dbReference type="Gene3D" id="3.40.50.150">
    <property type="entry name" value="Vaccinia Virus protein VP39"/>
    <property type="match status" value="1"/>
</dbReference>
<dbReference type="GO" id="GO:0032991">
    <property type="term" value="C:protein-containing complex"/>
    <property type="evidence" value="ECO:0007669"/>
    <property type="project" value="TreeGrafter"/>
</dbReference>
<feature type="domain" description="FAM86 N-terminal" evidence="3">
    <location>
        <begin position="6"/>
        <end position="93"/>
    </location>
</feature>
<keyword evidence="5" id="KW-1185">Reference proteome</keyword>
<evidence type="ECO:0000313" key="4">
    <source>
        <dbReference type="EMBL" id="KAK3854625.1"/>
    </source>
</evidence>
<dbReference type="InterPro" id="IPR019410">
    <property type="entry name" value="Methyltransf_16"/>
</dbReference>
<sequence>MLQDIENLSWQYLRMYPLKDICWKNVELLLVTKANSDSLNIQRDILRQTVHHSLALKFPPTESYTRLFLKSLISKIEECNREVLEDMYTAYTDLLSQPPVDAGGFCYRTYKMTEGCVVSLKETCNLICNGTTGMCTWKASHVLGPWCFRESQRFHKKNILELGAGLGLTGITVVRTCHPASYTLTDLHDTVLKTLRENVVLNLGNENHDRIHDVSTPSSVSEYEGKGVAVQIQYQDTDVQVMKLNWEEGICSMEPDVILGADVVYDNEVTLPLVKLLKVITTKRPKVDIFLACTLRNPSTYAYFKELLASHALHISSEVLHHYQESPSQPQNRITIVHIVSPYSDQCTRGLWGRRPFCPGRTSTWKATHSSMKIHVYAN</sequence>
<evidence type="ECO:0000313" key="5">
    <source>
        <dbReference type="Proteomes" id="UP001286313"/>
    </source>
</evidence>
<dbReference type="Proteomes" id="UP001286313">
    <property type="component" value="Unassembled WGS sequence"/>
</dbReference>
<dbReference type="Pfam" id="PF10294">
    <property type="entry name" value="Methyltransf_16"/>
    <property type="match status" value="2"/>
</dbReference>
<name>A0AAE1EL53_PETCI</name>
<gene>
    <name evidence="4" type="ORF">Pcinc_038908</name>
</gene>
<organism evidence="4 5">
    <name type="scientific">Petrolisthes cinctipes</name>
    <name type="common">Flat porcelain crab</name>
    <dbReference type="NCBI Taxonomy" id="88211"/>
    <lineage>
        <taxon>Eukaryota</taxon>
        <taxon>Metazoa</taxon>
        <taxon>Ecdysozoa</taxon>
        <taxon>Arthropoda</taxon>
        <taxon>Crustacea</taxon>
        <taxon>Multicrustacea</taxon>
        <taxon>Malacostraca</taxon>
        <taxon>Eumalacostraca</taxon>
        <taxon>Eucarida</taxon>
        <taxon>Decapoda</taxon>
        <taxon>Pleocyemata</taxon>
        <taxon>Anomura</taxon>
        <taxon>Galatheoidea</taxon>
        <taxon>Porcellanidae</taxon>
        <taxon>Petrolisthes</taxon>
    </lineage>
</organism>
<evidence type="ECO:0000256" key="1">
    <source>
        <dbReference type="ARBA" id="ARBA00005511"/>
    </source>
</evidence>
<protein>
    <recommendedName>
        <fullName evidence="3">FAM86 N-terminal domain-containing protein</fullName>
    </recommendedName>
</protein>
<dbReference type="InterPro" id="IPR029063">
    <property type="entry name" value="SAM-dependent_MTases_sf"/>
</dbReference>
<proteinExistence type="inferred from homology"/>
<dbReference type="Pfam" id="PF14904">
    <property type="entry name" value="FAM86"/>
    <property type="match status" value="1"/>
</dbReference>
<evidence type="ECO:0000256" key="2">
    <source>
        <dbReference type="ARBA" id="ARBA00022679"/>
    </source>
</evidence>
<keyword evidence="2" id="KW-0808">Transferase</keyword>